<feature type="transmembrane region" description="Helical" evidence="6">
    <location>
        <begin position="126"/>
        <end position="150"/>
    </location>
</feature>
<dbReference type="InterPro" id="IPR011701">
    <property type="entry name" value="MFS"/>
</dbReference>
<proteinExistence type="predicted"/>
<dbReference type="PROSITE" id="PS50850">
    <property type="entry name" value="MFS"/>
    <property type="match status" value="1"/>
</dbReference>
<keyword evidence="5 6" id="KW-0472">Membrane</keyword>
<keyword evidence="9" id="KW-1185">Reference proteome</keyword>
<feature type="transmembrane region" description="Helical" evidence="6">
    <location>
        <begin position="100"/>
        <end position="120"/>
    </location>
</feature>
<reference evidence="9" key="1">
    <citation type="journal article" date="2019" name="Int. J. Syst. Evol. Microbiol.">
        <title>The Global Catalogue of Microorganisms (GCM) 10K type strain sequencing project: providing services to taxonomists for standard genome sequencing and annotation.</title>
        <authorList>
            <consortium name="The Broad Institute Genomics Platform"/>
            <consortium name="The Broad Institute Genome Sequencing Center for Infectious Disease"/>
            <person name="Wu L."/>
            <person name="Ma J."/>
        </authorList>
    </citation>
    <scope>NUCLEOTIDE SEQUENCE [LARGE SCALE GENOMIC DNA]</scope>
    <source>
        <strain evidence="9">JCM 12393</strain>
    </source>
</reference>
<dbReference type="RefSeq" id="WP_344325884.1">
    <property type="nucleotide sequence ID" value="NZ_BAAAKJ010000037.1"/>
</dbReference>
<keyword evidence="2" id="KW-1003">Cell membrane</keyword>
<feature type="transmembrane region" description="Helical" evidence="6">
    <location>
        <begin position="188"/>
        <end position="212"/>
    </location>
</feature>
<dbReference type="EMBL" id="BAAAKJ010000037">
    <property type="protein sequence ID" value="GAA1385541.1"/>
    <property type="molecule type" value="Genomic_DNA"/>
</dbReference>
<name>A0ABP4IA01_9ACTN</name>
<evidence type="ECO:0000259" key="7">
    <source>
        <dbReference type="PROSITE" id="PS50850"/>
    </source>
</evidence>
<protein>
    <submittedName>
        <fullName evidence="8">Tetracycline efflux MFS transporter Tet(V)</fullName>
    </submittedName>
</protein>
<dbReference type="CDD" id="cd06173">
    <property type="entry name" value="MFS_MefA_like"/>
    <property type="match status" value="1"/>
</dbReference>
<dbReference type="InterPro" id="IPR036259">
    <property type="entry name" value="MFS_trans_sf"/>
</dbReference>
<evidence type="ECO:0000256" key="1">
    <source>
        <dbReference type="ARBA" id="ARBA00004651"/>
    </source>
</evidence>
<feature type="domain" description="Major facilitator superfamily (MFS) profile" evidence="7">
    <location>
        <begin position="34"/>
        <end position="422"/>
    </location>
</feature>
<dbReference type="PANTHER" id="PTHR23513">
    <property type="entry name" value="INTEGRAL MEMBRANE EFFLUX PROTEIN-RELATED"/>
    <property type="match status" value="1"/>
</dbReference>
<feature type="transmembrane region" description="Helical" evidence="6">
    <location>
        <begin position="397"/>
        <end position="416"/>
    </location>
</feature>
<dbReference type="PANTHER" id="PTHR23513:SF6">
    <property type="entry name" value="MAJOR FACILITATOR SUPERFAMILY ASSOCIATED DOMAIN-CONTAINING PROTEIN"/>
    <property type="match status" value="1"/>
</dbReference>
<evidence type="ECO:0000313" key="9">
    <source>
        <dbReference type="Proteomes" id="UP001499863"/>
    </source>
</evidence>
<dbReference type="SUPFAM" id="SSF103473">
    <property type="entry name" value="MFS general substrate transporter"/>
    <property type="match status" value="1"/>
</dbReference>
<feature type="transmembrane region" description="Helical" evidence="6">
    <location>
        <begin position="274"/>
        <end position="299"/>
    </location>
</feature>
<evidence type="ECO:0000256" key="4">
    <source>
        <dbReference type="ARBA" id="ARBA00022989"/>
    </source>
</evidence>
<evidence type="ECO:0000256" key="6">
    <source>
        <dbReference type="SAM" id="Phobius"/>
    </source>
</evidence>
<dbReference type="InterPro" id="IPR020846">
    <property type="entry name" value="MFS_dom"/>
</dbReference>
<sequence length="423" mass="42238">MASSTGTDRAGAEGATGLLRFRPRIGLAPLRSRGYRLLVIGQATSEFGNAFQVVALPLLVYSLAGGARQLSLVVAAYGAGRLAATPLGGMLADRFGARRVMLAADLGRLLATAGLCAVAAGGAANYWLIGGLALLVGVGAGVFLPAAWAITPTLLPAEDLHAGNALNSTVTFGAGLVGPAVAGPLVAWLNPAAALGLDAATFAVSAATLLLIGRGHLVAQPRPISERASVPRNFRSLLRESPLLRAVLTVTVIANLTVGGATRVALPALATDGFAAGAVGLGLLLAAFTGGALVGGLFAAGLTDLRSRGRTAMLSGLVMGAAIGLVPFTGIVGAVLLLLLAGGASTVTNVLVVTGVQRNTPPELLARVMAAITFCALGVFPLSVIAAGAAVDAFGSRGVFATTGLCLLIAFGYALTRREIRGL</sequence>
<organism evidence="8 9">
    <name type="scientific">Kitasatospora putterlickiae</name>
    <dbReference type="NCBI Taxonomy" id="221725"/>
    <lineage>
        <taxon>Bacteria</taxon>
        <taxon>Bacillati</taxon>
        <taxon>Actinomycetota</taxon>
        <taxon>Actinomycetes</taxon>
        <taxon>Kitasatosporales</taxon>
        <taxon>Streptomycetaceae</taxon>
        <taxon>Kitasatospora</taxon>
    </lineage>
</organism>
<feature type="transmembrane region" description="Helical" evidence="6">
    <location>
        <begin position="242"/>
        <end position="262"/>
    </location>
</feature>
<evidence type="ECO:0000256" key="5">
    <source>
        <dbReference type="ARBA" id="ARBA00023136"/>
    </source>
</evidence>
<comment type="subcellular location">
    <subcellularLocation>
        <location evidence="1">Cell membrane</location>
        <topology evidence="1">Multi-pass membrane protein</topology>
    </subcellularLocation>
</comment>
<feature type="transmembrane region" description="Helical" evidence="6">
    <location>
        <begin position="162"/>
        <end position="182"/>
    </location>
</feature>
<dbReference type="Gene3D" id="1.20.1250.20">
    <property type="entry name" value="MFS general substrate transporter like domains"/>
    <property type="match status" value="1"/>
</dbReference>
<dbReference type="Proteomes" id="UP001499863">
    <property type="component" value="Unassembled WGS sequence"/>
</dbReference>
<comment type="caution">
    <text evidence="8">The sequence shown here is derived from an EMBL/GenBank/DDBJ whole genome shotgun (WGS) entry which is preliminary data.</text>
</comment>
<evidence type="ECO:0000313" key="8">
    <source>
        <dbReference type="EMBL" id="GAA1385541.1"/>
    </source>
</evidence>
<dbReference type="Pfam" id="PF07690">
    <property type="entry name" value="MFS_1"/>
    <property type="match status" value="1"/>
</dbReference>
<keyword evidence="3 6" id="KW-0812">Transmembrane</keyword>
<gene>
    <name evidence="8" type="primary">tet(V)</name>
    <name evidence="8" type="ORF">GCM10009639_08300</name>
</gene>
<accession>A0ABP4IA01</accession>
<evidence type="ECO:0000256" key="2">
    <source>
        <dbReference type="ARBA" id="ARBA00022475"/>
    </source>
</evidence>
<feature type="transmembrane region" description="Helical" evidence="6">
    <location>
        <begin position="368"/>
        <end position="391"/>
    </location>
</feature>
<keyword evidence="4 6" id="KW-1133">Transmembrane helix</keyword>
<evidence type="ECO:0000256" key="3">
    <source>
        <dbReference type="ARBA" id="ARBA00022692"/>
    </source>
</evidence>